<organism evidence="3 4">
    <name type="scientific">Caenorhabditis remanei</name>
    <name type="common">Caenorhabditis vulgaris</name>
    <dbReference type="NCBI Taxonomy" id="31234"/>
    <lineage>
        <taxon>Eukaryota</taxon>
        <taxon>Metazoa</taxon>
        <taxon>Ecdysozoa</taxon>
        <taxon>Nematoda</taxon>
        <taxon>Chromadorea</taxon>
        <taxon>Rhabditida</taxon>
        <taxon>Rhabditina</taxon>
        <taxon>Rhabditomorpha</taxon>
        <taxon>Rhabditoidea</taxon>
        <taxon>Rhabditidae</taxon>
        <taxon>Peloderinae</taxon>
        <taxon>Caenorhabditis</taxon>
    </lineage>
</organism>
<protein>
    <submittedName>
        <fullName evidence="3">Uncharacterized protein</fullName>
    </submittedName>
</protein>
<evidence type="ECO:0000256" key="2">
    <source>
        <dbReference type="SAM" id="Phobius"/>
    </source>
</evidence>
<dbReference type="AlphaFoldDB" id="A0A6A5HWL7"/>
<accession>A0A6A5HWL7</accession>
<keyword evidence="2" id="KW-1133">Transmembrane helix</keyword>
<dbReference type="RefSeq" id="XP_003091822.2">
    <property type="nucleotide sequence ID" value="XM_003091774.2"/>
</dbReference>
<comment type="caution">
    <text evidence="3">The sequence shown here is derived from an EMBL/GenBank/DDBJ whole genome shotgun (WGS) entry which is preliminary data.</text>
</comment>
<proteinExistence type="predicted"/>
<gene>
    <name evidence="3" type="ORF">GCK72_003040</name>
</gene>
<dbReference type="EMBL" id="WUAV01000001">
    <property type="protein sequence ID" value="KAF1771214.1"/>
    <property type="molecule type" value="Genomic_DNA"/>
</dbReference>
<keyword evidence="2" id="KW-0812">Transmembrane</keyword>
<keyword evidence="2" id="KW-0472">Membrane</keyword>
<evidence type="ECO:0000313" key="4">
    <source>
        <dbReference type="Proteomes" id="UP000483820"/>
    </source>
</evidence>
<evidence type="ECO:0000256" key="1">
    <source>
        <dbReference type="SAM" id="MobiDB-lite"/>
    </source>
</evidence>
<dbReference type="KEGG" id="crq:GCK72_003040"/>
<reference evidence="3 4" key="1">
    <citation type="submission" date="2019-12" db="EMBL/GenBank/DDBJ databases">
        <title>Chromosome-level assembly of the Caenorhabditis remanei genome.</title>
        <authorList>
            <person name="Teterina A.A."/>
            <person name="Willis J.H."/>
            <person name="Phillips P.C."/>
        </authorList>
    </citation>
    <scope>NUCLEOTIDE SEQUENCE [LARGE SCALE GENOMIC DNA]</scope>
    <source>
        <strain evidence="3 4">PX506</strain>
        <tissue evidence="3">Whole organism</tissue>
    </source>
</reference>
<feature type="region of interest" description="Disordered" evidence="1">
    <location>
        <begin position="1"/>
        <end position="25"/>
    </location>
</feature>
<feature type="compositionally biased region" description="Polar residues" evidence="1">
    <location>
        <begin position="1"/>
        <end position="10"/>
    </location>
</feature>
<dbReference type="GeneID" id="9803893"/>
<sequence>MVSNQRTPSPSGFKMNPTTESDEENDGVTADWVYVLIEISYLVLFAIVAYLMRRFKFMKTEDDAVTKHHRHHLELVKKQQEVLIEKQGSAENFILATDGNDNDDKY</sequence>
<evidence type="ECO:0000313" key="3">
    <source>
        <dbReference type="EMBL" id="KAF1771214.1"/>
    </source>
</evidence>
<name>A0A6A5HWL7_CAERE</name>
<dbReference type="CTD" id="9803893"/>
<dbReference type="Proteomes" id="UP000483820">
    <property type="component" value="Chromosome I"/>
</dbReference>
<feature type="transmembrane region" description="Helical" evidence="2">
    <location>
        <begin position="32"/>
        <end position="52"/>
    </location>
</feature>